<dbReference type="PANTHER" id="PTHR31668">
    <property type="entry name" value="GLUCOSE TRANSPORT TRANSCRIPTION REGULATOR RGT1-RELATED-RELATED"/>
    <property type="match status" value="1"/>
</dbReference>
<dbReference type="PANTHER" id="PTHR31668:SF19">
    <property type="entry name" value="ZN(2)-C6 FUNGAL-TYPE DOMAIN-CONTAINING PROTEIN-RELATED"/>
    <property type="match status" value="1"/>
</dbReference>
<gene>
    <name evidence="8" type="ORF">EMCG_00933</name>
</gene>
<feature type="compositionally biased region" description="Low complexity" evidence="6">
    <location>
        <begin position="60"/>
        <end position="80"/>
    </location>
</feature>
<keyword evidence="1" id="KW-0479">Metal-binding</keyword>
<dbReference type="SMART" id="SM00906">
    <property type="entry name" value="Fungal_trans"/>
    <property type="match status" value="1"/>
</dbReference>
<dbReference type="InterPro" id="IPR050797">
    <property type="entry name" value="Carb_Metab_Trans_Reg"/>
</dbReference>
<organism evidence="8 9">
    <name type="scientific">[Emmonsia] crescens</name>
    <dbReference type="NCBI Taxonomy" id="73230"/>
    <lineage>
        <taxon>Eukaryota</taxon>
        <taxon>Fungi</taxon>
        <taxon>Dikarya</taxon>
        <taxon>Ascomycota</taxon>
        <taxon>Pezizomycotina</taxon>
        <taxon>Eurotiomycetes</taxon>
        <taxon>Eurotiomycetidae</taxon>
        <taxon>Onygenales</taxon>
        <taxon>Ajellomycetaceae</taxon>
        <taxon>Emergomyces</taxon>
    </lineage>
</organism>
<dbReference type="SUPFAM" id="SSF57701">
    <property type="entry name" value="Zn2/Cys6 DNA-binding domain"/>
    <property type="match status" value="1"/>
</dbReference>
<dbReference type="SMART" id="SM00066">
    <property type="entry name" value="GAL4"/>
    <property type="match status" value="1"/>
</dbReference>
<dbReference type="Pfam" id="PF00172">
    <property type="entry name" value="Zn_clus"/>
    <property type="match status" value="1"/>
</dbReference>
<dbReference type="GO" id="GO:0003677">
    <property type="term" value="F:DNA binding"/>
    <property type="evidence" value="ECO:0007669"/>
    <property type="project" value="UniProtKB-KW"/>
</dbReference>
<keyword evidence="2" id="KW-0805">Transcription regulation</keyword>
<keyword evidence="3" id="KW-0238">DNA-binding</keyword>
<feature type="domain" description="Zn(2)-C6 fungal-type" evidence="7">
    <location>
        <begin position="13"/>
        <end position="42"/>
    </location>
</feature>
<dbReference type="InterPro" id="IPR036864">
    <property type="entry name" value="Zn2-C6_fun-type_DNA-bd_sf"/>
</dbReference>
<evidence type="ECO:0000256" key="4">
    <source>
        <dbReference type="ARBA" id="ARBA00023163"/>
    </source>
</evidence>
<dbReference type="PROSITE" id="PS50048">
    <property type="entry name" value="ZN2_CY6_FUNGAL_2"/>
    <property type="match status" value="1"/>
</dbReference>
<feature type="region of interest" description="Disordered" evidence="6">
    <location>
        <begin position="518"/>
        <end position="537"/>
    </location>
</feature>
<evidence type="ECO:0000313" key="9">
    <source>
        <dbReference type="Proteomes" id="UP000034164"/>
    </source>
</evidence>
<dbReference type="EMBL" id="LCZI01001713">
    <property type="protein sequence ID" value="KKZ58442.1"/>
    <property type="molecule type" value="Genomic_DNA"/>
</dbReference>
<name>A0A0G2HPI8_9EURO</name>
<dbReference type="Pfam" id="PF04082">
    <property type="entry name" value="Fungal_trans"/>
    <property type="match status" value="1"/>
</dbReference>
<protein>
    <recommendedName>
        <fullName evidence="7">Zn(2)-C6 fungal-type domain-containing protein</fullName>
    </recommendedName>
</protein>
<feature type="region of interest" description="Disordered" evidence="6">
    <location>
        <begin position="549"/>
        <end position="568"/>
    </location>
</feature>
<dbReference type="OrthoDB" id="4132249at2759"/>
<accession>A0A0G2HPI8</accession>
<evidence type="ECO:0000256" key="3">
    <source>
        <dbReference type="ARBA" id="ARBA00023125"/>
    </source>
</evidence>
<comment type="caution">
    <text evidence="8">The sequence shown here is derived from an EMBL/GenBank/DDBJ whole genome shotgun (WGS) entry which is preliminary data.</text>
</comment>
<evidence type="ECO:0000256" key="5">
    <source>
        <dbReference type="ARBA" id="ARBA00023242"/>
    </source>
</evidence>
<dbReference type="Proteomes" id="UP000034164">
    <property type="component" value="Unassembled WGS sequence"/>
</dbReference>
<evidence type="ECO:0000256" key="2">
    <source>
        <dbReference type="ARBA" id="ARBA00023015"/>
    </source>
</evidence>
<evidence type="ECO:0000313" key="8">
    <source>
        <dbReference type="EMBL" id="KKZ58442.1"/>
    </source>
</evidence>
<proteinExistence type="predicted"/>
<dbReference type="CDD" id="cd00067">
    <property type="entry name" value="GAL4"/>
    <property type="match status" value="1"/>
</dbReference>
<dbReference type="GO" id="GO:0000981">
    <property type="term" value="F:DNA-binding transcription factor activity, RNA polymerase II-specific"/>
    <property type="evidence" value="ECO:0007669"/>
    <property type="project" value="InterPro"/>
</dbReference>
<evidence type="ECO:0000256" key="6">
    <source>
        <dbReference type="SAM" id="MobiDB-lite"/>
    </source>
</evidence>
<keyword evidence="5" id="KW-0539">Nucleus</keyword>
<sequence length="586" mass="65605">MDARGANPSMKQVCDNCRRRKLKCNRRYPCDRCRSALLRCAYTDVLQRKGPKFRTFYPRSSASSTGDESPSPSSFSTPPNSTFSGDFDHSLPSHPTPPFFLPGPMISSDISSWKDPPHLQLAPTRLSPLVILAHVNVYLKYLFPIMPVFKPDKVLADSCEPERLSPQRYAFLVALCAATHIQLKLDGPAHHDGSDEDLTLVNDEISISGEDLLSEALRARSEYDLIESPSIDNLLTSFYLFASYGNLDKQDHAWYYLCQALFMTHTLGLHQESSYCILEASEAEERRRVFWLLFVTERAYALQQTKPVMLRNSIRKPEVFNGDDPILAYGFMNLINLFEKLTPDLYDWITFGQRDEISGQILANITLCDLSSPISLEGVLETQQVDILITQQWLRTAMWRLPQGSLQKSPAIQDILSPHVPIKAGKSAMEVLCTTSQAAVDSHGIGMEQKLFDLGTSVGYATRRMPSAIATHVAGSIIDGKELLWGILMTLSRIRGSQSHLFPILLEQTGDILGVESPTVSRSLSPPPTHEKRGAKNDYWQLVTAAHRGDESELAHTMGEPKNQQQNQQLHAEIVEDIPDTYTSPI</sequence>
<dbReference type="GO" id="GO:0006351">
    <property type="term" value="P:DNA-templated transcription"/>
    <property type="evidence" value="ECO:0007669"/>
    <property type="project" value="InterPro"/>
</dbReference>
<dbReference type="AlphaFoldDB" id="A0A0G2HPI8"/>
<dbReference type="Gene3D" id="4.10.240.10">
    <property type="entry name" value="Zn(2)-C6 fungal-type DNA-binding domain"/>
    <property type="match status" value="1"/>
</dbReference>
<dbReference type="CDD" id="cd12148">
    <property type="entry name" value="fungal_TF_MHR"/>
    <property type="match status" value="1"/>
</dbReference>
<reference evidence="9" key="1">
    <citation type="journal article" date="2015" name="PLoS Genet.">
        <title>The dynamic genome and transcriptome of the human fungal pathogen Blastomyces and close relative Emmonsia.</title>
        <authorList>
            <person name="Munoz J.F."/>
            <person name="Gauthier G.M."/>
            <person name="Desjardins C.A."/>
            <person name="Gallo J.E."/>
            <person name="Holder J."/>
            <person name="Sullivan T.D."/>
            <person name="Marty A.J."/>
            <person name="Carmen J.C."/>
            <person name="Chen Z."/>
            <person name="Ding L."/>
            <person name="Gujja S."/>
            <person name="Magrini V."/>
            <person name="Misas E."/>
            <person name="Mitreva M."/>
            <person name="Priest M."/>
            <person name="Saif S."/>
            <person name="Whiston E.A."/>
            <person name="Young S."/>
            <person name="Zeng Q."/>
            <person name="Goldman W.E."/>
            <person name="Mardis E.R."/>
            <person name="Taylor J.W."/>
            <person name="McEwen J.G."/>
            <person name="Clay O.K."/>
            <person name="Klein B.S."/>
            <person name="Cuomo C.A."/>
        </authorList>
    </citation>
    <scope>NUCLEOTIDE SEQUENCE [LARGE SCALE GENOMIC DNA]</scope>
    <source>
        <strain evidence="9">UAMH 3008</strain>
    </source>
</reference>
<dbReference type="PROSITE" id="PS00463">
    <property type="entry name" value="ZN2_CY6_FUNGAL_1"/>
    <property type="match status" value="1"/>
</dbReference>
<dbReference type="GO" id="GO:0008270">
    <property type="term" value="F:zinc ion binding"/>
    <property type="evidence" value="ECO:0007669"/>
    <property type="project" value="InterPro"/>
</dbReference>
<keyword evidence="4" id="KW-0804">Transcription</keyword>
<evidence type="ECO:0000259" key="7">
    <source>
        <dbReference type="PROSITE" id="PS50048"/>
    </source>
</evidence>
<dbReference type="InterPro" id="IPR001138">
    <property type="entry name" value="Zn2Cys6_DnaBD"/>
</dbReference>
<evidence type="ECO:0000256" key="1">
    <source>
        <dbReference type="ARBA" id="ARBA00022723"/>
    </source>
</evidence>
<dbReference type="InterPro" id="IPR007219">
    <property type="entry name" value="XnlR_reg_dom"/>
</dbReference>
<dbReference type="VEuPathDB" id="FungiDB:EMCG_00933"/>
<feature type="region of interest" description="Disordered" evidence="6">
    <location>
        <begin position="57"/>
        <end position="80"/>
    </location>
</feature>